<evidence type="ECO:0000313" key="4">
    <source>
        <dbReference type="Proteomes" id="UP001174936"/>
    </source>
</evidence>
<evidence type="ECO:0000259" key="2">
    <source>
        <dbReference type="Pfam" id="PF12697"/>
    </source>
</evidence>
<organism evidence="3 4">
    <name type="scientific">Cercophora newfieldiana</name>
    <dbReference type="NCBI Taxonomy" id="92897"/>
    <lineage>
        <taxon>Eukaryota</taxon>
        <taxon>Fungi</taxon>
        <taxon>Dikarya</taxon>
        <taxon>Ascomycota</taxon>
        <taxon>Pezizomycotina</taxon>
        <taxon>Sordariomycetes</taxon>
        <taxon>Sordariomycetidae</taxon>
        <taxon>Sordariales</taxon>
        <taxon>Lasiosphaeriaceae</taxon>
        <taxon>Cercophora</taxon>
    </lineage>
</organism>
<feature type="domain" description="AB hydrolase-1" evidence="2">
    <location>
        <begin position="51"/>
        <end position="295"/>
    </location>
</feature>
<dbReference type="AlphaFoldDB" id="A0AA40CIQ7"/>
<accession>A0AA40CIQ7</accession>
<keyword evidence="4" id="KW-1185">Reference proteome</keyword>
<sequence length="310" mass="33679">MASNGVEEHREVEFKTVDSLTLRGKVYAAAERGPAVIITPGLNFPALNLYLDVAAAFQRAGVTALVYDNRCVGASDGEPRGESDPVKQIGDLHEAVSFVRRLPTVDPKRIALWGYSLSGACALSAAALDRRVKAVVAVCPAQPLDVENAARRNRYLALAIQDRESRARGNDPLTLPFVGLGDADDAVFNFRLFFGTDPGMMDPEVAVEGLEKAVPGYNNQIPVRALANIAAWSFRHLLPFIGNIPVLQVEAGDEELEYIKRQYGPVFEALVGPKERVVVPGKGHMDILSQDERFAGTVKVMSDFVLKHLG</sequence>
<dbReference type="Proteomes" id="UP001174936">
    <property type="component" value="Unassembled WGS sequence"/>
</dbReference>
<gene>
    <name evidence="3" type="ORF">B0T16DRAFT_383701</name>
</gene>
<name>A0AA40CIQ7_9PEZI</name>
<evidence type="ECO:0000313" key="3">
    <source>
        <dbReference type="EMBL" id="KAK0639937.1"/>
    </source>
</evidence>
<dbReference type="GO" id="GO:0016787">
    <property type="term" value="F:hydrolase activity"/>
    <property type="evidence" value="ECO:0007669"/>
    <property type="project" value="UniProtKB-KW"/>
</dbReference>
<dbReference type="Pfam" id="PF12697">
    <property type="entry name" value="Abhydrolase_6"/>
    <property type="match status" value="1"/>
</dbReference>
<dbReference type="PANTHER" id="PTHR47751">
    <property type="entry name" value="SUPERFAMILY HYDROLASE, PUTATIVE (AFU_ORTHOLOGUE AFUA_2G16580)-RELATED"/>
    <property type="match status" value="1"/>
</dbReference>
<dbReference type="PANTHER" id="PTHR47751:SF2">
    <property type="entry name" value="DLTD N-TERMINAL DOMAIN PROTEIN (AFU_ORTHOLOGUE AFUA_8G00380)-RELATED"/>
    <property type="match status" value="1"/>
</dbReference>
<dbReference type="Gene3D" id="1.10.10.800">
    <property type="match status" value="1"/>
</dbReference>
<dbReference type="InterPro" id="IPR051411">
    <property type="entry name" value="Polyketide_trans_af380"/>
</dbReference>
<dbReference type="SUPFAM" id="SSF53474">
    <property type="entry name" value="alpha/beta-Hydrolases"/>
    <property type="match status" value="1"/>
</dbReference>
<comment type="caution">
    <text evidence="3">The sequence shown here is derived from an EMBL/GenBank/DDBJ whole genome shotgun (WGS) entry which is preliminary data.</text>
</comment>
<proteinExistence type="inferred from homology"/>
<dbReference type="Gene3D" id="3.40.50.1820">
    <property type="entry name" value="alpha/beta hydrolase"/>
    <property type="match status" value="1"/>
</dbReference>
<dbReference type="EMBL" id="JAULSV010000007">
    <property type="protein sequence ID" value="KAK0639937.1"/>
    <property type="molecule type" value="Genomic_DNA"/>
</dbReference>
<dbReference type="InterPro" id="IPR029058">
    <property type="entry name" value="AB_hydrolase_fold"/>
</dbReference>
<reference evidence="3" key="1">
    <citation type="submission" date="2023-06" db="EMBL/GenBank/DDBJ databases">
        <title>Genome-scale phylogeny and comparative genomics of the fungal order Sordariales.</title>
        <authorList>
            <consortium name="Lawrence Berkeley National Laboratory"/>
            <person name="Hensen N."/>
            <person name="Bonometti L."/>
            <person name="Westerberg I."/>
            <person name="Brannstrom I.O."/>
            <person name="Guillou S."/>
            <person name="Cros-Aarteil S."/>
            <person name="Calhoun S."/>
            <person name="Haridas S."/>
            <person name="Kuo A."/>
            <person name="Mondo S."/>
            <person name="Pangilinan J."/>
            <person name="Riley R."/>
            <person name="Labutti K."/>
            <person name="Andreopoulos B."/>
            <person name="Lipzen A."/>
            <person name="Chen C."/>
            <person name="Yanf M."/>
            <person name="Daum C."/>
            <person name="Ng V."/>
            <person name="Clum A."/>
            <person name="Steindorff A."/>
            <person name="Ohm R."/>
            <person name="Martin F."/>
            <person name="Silar P."/>
            <person name="Natvig D."/>
            <person name="Lalanne C."/>
            <person name="Gautier V."/>
            <person name="Ament-Velasquez S.L."/>
            <person name="Kruys A."/>
            <person name="Hutchinson M.I."/>
            <person name="Powell A.J."/>
            <person name="Barry K."/>
            <person name="Miller A.N."/>
            <person name="Grigoriev I.V."/>
            <person name="Debuchy R."/>
            <person name="Gladieux P."/>
            <person name="Thoren M.H."/>
            <person name="Johannesson H."/>
        </authorList>
    </citation>
    <scope>NUCLEOTIDE SEQUENCE</scope>
    <source>
        <strain evidence="3">SMH2532-1</strain>
    </source>
</reference>
<comment type="similarity">
    <text evidence="1">Belongs to the polyketide transferase af380 family.</text>
</comment>
<protein>
    <submittedName>
        <fullName evidence="3">Alpha/Beta hydrolase protein</fullName>
    </submittedName>
</protein>
<keyword evidence="3" id="KW-0378">Hydrolase</keyword>
<dbReference type="InterPro" id="IPR000073">
    <property type="entry name" value="AB_hydrolase_1"/>
</dbReference>
<evidence type="ECO:0000256" key="1">
    <source>
        <dbReference type="ARBA" id="ARBA00029464"/>
    </source>
</evidence>